<evidence type="ECO:0000256" key="1">
    <source>
        <dbReference type="ARBA" id="ARBA00004123"/>
    </source>
</evidence>
<protein>
    <submittedName>
        <fullName evidence="3">Transposase</fullName>
    </submittedName>
</protein>
<dbReference type="GO" id="GO:0005634">
    <property type="term" value="C:nucleus"/>
    <property type="evidence" value="ECO:0007669"/>
    <property type="project" value="UniProtKB-SubCell"/>
</dbReference>
<comment type="subcellular location">
    <subcellularLocation>
        <location evidence="1">Nucleus</location>
    </subcellularLocation>
</comment>
<dbReference type="AlphaFoldDB" id="A0A914WUK4"/>
<accession>A0A914WUK4</accession>
<dbReference type="InterPro" id="IPR009057">
    <property type="entry name" value="Homeodomain-like_sf"/>
</dbReference>
<name>A0A914WUK4_9BILA</name>
<dbReference type="Proteomes" id="UP000887566">
    <property type="component" value="Unplaced"/>
</dbReference>
<keyword evidence="2" id="KW-1185">Reference proteome</keyword>
<sequence length="251" mass="28266">MKLRQQTSIEEIPSEKVAPIQRRLKLRSYRSENITSAIERFKAGEFSSIRKAAKECGVAYQTLRDRIAKGDSLNLLTKREVIVRVSKIAQLCAAKVPGASHANITRTLSQMWWLLFTKRHPELHIGEVSPIDAGRATVEPNAVQDYFQLLRKRLTDLGLDQKPENIWNVDESGFTMHENNQLYVVERSAKHNYVVPSASRDHYTVVEFVNADGQKLAPFTIFKGGLPHTAYHLMGPADAAYGAQLGIKLLN</sequence>
<proteinExistence type="predicted"/>
<dbReference type="WBParaSite" id="PSAMB.scaffold5301size12083.g26388.t1">
    <property type="protein sequence ID" value="PSAMB.scaffold5301size12083.g26388.t1"/>
    <property type="gene ID" value="PSAMB.scaffold5301size12083.g26388"/>
</dbReference>
<reference evidence="3" key="1">
    <citation type="submission" date="2022-11" db="UniProtKB">
        <authorList>
            <consortium name="WormBaseParasite"/>
        </authorList>
    </citation>
    <scope>IDENTIFICATION</scope>
</reference>
<evidence type="ECO:0000313" key="2">
    <source>
        <dbReference type="Proteomes" id="UP000887566"/>
    </source>
</evidence>
<evidence type="ECO:0000313" key="3">
    <source>
        <dbReference type="WBParaSite" id="PSAMB.scaffold5301size12083.g26388.t1"/>
    </source>
</evidence>
<organism evidence="2 3">
    <name type="scientific">Plectus sambesii</name>
    <dbReference type="NCBI Taxonomy" id="2011161"/>
    <lineage>
        <taxon>Eukaryota</taxon>
        <taxon>Metazoa</taxon>
        <taxon>Ecdysozoa</taxon>
        <taxon>Nematoda</taxon>
        <taxon>Chromadorea</taxon>
        <taxon>Plectida</taxon>
        <taxon>Plectina</taxon>
        <taxon>Plectoidea</taxon>
        <taxon>Plectidae</taxon>
        <taxon>Plectus</taxon>
    </lineage>
</organism>
<dbReference type="SUPFAM" id="SSF46689">
    <property type="entry name" value="Homeodomain-like"/>
    <property type="match status" value="1"/>
</dbReference>